<dbReference type="AlphaFoldDB" id="A0A0R3JT58"/>
<gene>
    <name evidence="1" type="ORF">ABG79_01411</name>
</gene>
<dbReference type="RefSeq" id="WP_057978543.1">
    <property type="nucleotide sequence ID" value="NZ_LKHP01000007.1"/>
</dbReference>
<dbReference type="OrthoDB" id="1952089at2"/>
<dbReference type="Proteomes" id="UP000052015">
    <property type="component" value="Unassembled WGS sequence"/>
</dbReference>
<evidence type="ECO:0000313" key="2">
    <source>
        <dbReference type="Proteomes" id="UP000052015"/>
    </source>
</evidence>
<name>A0A0R3JT58_CALMK</name>
<dbReference type="STRING" id="908809.ABG79_01411"/>
<comment type="caution">
    <text evidence="1">The sequence shown here is derived from an EMBL/GenBank/DDBJ whole genome shotgun (WGS) entry which is preliminary data.</text>
</comment>
<proteinExistence type="predicted"/>
<dbReference type="EMBL" id="LKHP01000007">
    <property type="protein sequence ID" value="KRQ86664.1"/>
    <property type="molecule type" value="Genomic_DNA"/>
</dbReference>
<reference evidence="1 2" key="1">
    <citation type="submission" date="2015-09" db="EMBL/GenBank/DDBJ databases">
        <title>Draft genome sequence of a Caloramator mitchellensis, a moderate thermophile from the Great Artesian Basin of Australia.</title>
        <authorList>
            <person name="Patel B.K."/>
        </authorList>
    </citation>
    <scope>NUCLEOTIDE SEQUENCE [LARGE SCALE GENOMIC DNA]</scope>
    <source>
        <strain evidence="1 2">VF08</strain>
    </source>
</reference>
<organism evidence="1 2">
    <name type="scientific">Caloramator mitchellensis</name>
    <dbReference type="NCBI Taxonomy" id="908809"/>
    <lineage>
        <taxon>Bacteria</taxon>
        <taxon>Bacillati</taxon>
        <taxon>Bacillota</taxon>
        <taxon>Clostridia</taxon>
        <taxon>Eubacteriales</taxon>
        <taxon>Clostridiaceae</taxon>
        <taxon>Caloramator</taxon>
    </lineage>
</organism>
<accession>A0A0R3JT58</accession>
<protein>
    <submittedName>
        <fullName evidence="1">Uncharacterized protein</fullName>
    </submittedName>
</protein>
<keyword evidence="2" id="KW-1185">Reference proteome</keyword>
<sequence length="256" mass="29933">MKNVLVIERVGEKDLAKSNNILHKLLLPFKENNFKLKNVEAALVKIPEGLERIKLSLIVNFNKRNNIVLSRDYDINFDIKFYSTYLIRALDIFTVKLKCDLRLNEILIADADNLIGKLCFYNLLPFARRIVLLTNNKNNLEKEAEFAYYKYGTSVAVVEDIVYTEKICDAMIITDEKYIGLLKSKKPALSLCRINEHYDYCFEDVDITLNYEEFFKPIFALGYLNVYDYEKNWQMAEKEGFRIVRFISNGNTVLTL</sequence>
<evidence type="ECO:0000313" key="1">
    <source>
        <dbReference type="EMBL" id="KRQ86664.1"/>
    </source>
</evidence>